<organism evidence="1">
    <name type="scientific">Candidatus Kentrum sp. MB</name>
    <dbReference type="NCBI Taxonomy" id="2138164"/>
    <lineage>
        <taxon>Bacteria</taxon>
        <taxon>Pseudomonadati</taxon>
        <taxon>Pseudomonadota</taxon>
        <taxon>Gammaproteobacteria</taxon>
        <taxon>Candidatus Kentrum</taxon>
    </lineage>
</organism>
<protein>
    <submittedName>
        <fullName evidence="1">Uncharacterized protein</fullName>
    </submittedName>
</protein>
<accession>A0A450XDF1</accession>
<reference evidence="1" key="1">
    <citation type="submission" date="2019-02" db="EMBL/GenBank/DDBJ databases">
        <authorList>
            <person name="Gruber-Vodicka R. H."/>
            <person name="Seah K. B. B."/>
        </authorList>
    </citation>
    <scope>NUCLEOTIDE SEQUENCE</scope>
    <source>
        <strain evidence="1">BECK_BZ197</strain>
    </source>
</reference>
<dbReference type="EMBL" id="CAADFO010000027">
    <property type="protein sequence ID" value="VFK27325.1"/>
    <property type="molecule type" value="Genomic_DNA"/>
</dbReference>
<dbReference type="AlphaFoldDB" id="A0A450XDF1"/>
<name>A0A450XDF1_9GAMM</name>
<evidence type="ECO:0000313" key="1">
    <source>
        <dbReference type="EMBL" id="VFK27325.1"/>
    </source>
</evidence>
<gene>
    <name evidence="1" type="ORF">BECKMB1821G_GA0114241_10276</name>
</gene>
<sequence length="68" mass="7805">MRLHETDSYAIVAIPKRSERSYSGSYPLRGQERGKYAKDLHRLIAPFKTKPLMPAAHTDTQTFGHVNY</sequence>
<proteinExistence type="predicted"/>